<protein>
    <recommendedName>
        <fullName evidence="6">LysM domain-containing protein</fullName>
    </recommendedName>
</protein>
<feature type="compositionally biased region" description="Low complexity" evidence="2">
    <location>
        <begin position="142"/>
        <end position="152"/>
    </location>
</feature>
<dbReference type="Proteomes" id="UP000561045">
    <property type="component" value="Unassembled WGS sequence"/>
</dbReference>
<feature type="compositionally biased region" description="Low complexity" evidence="2">
    <location>
        <begin position="639"/>
        <end position="659"/>
    </location>
</feature>
<evidence type="ECO:0000256" key="3">
    <source>
        <dbReference type="SAM" id="SignalP"/>
    </source>
</evidence>
<accession>A0A840BJY7</accession>
<feature type="region of interest" description="Disordered" evidence="2">
    <location>
        <begin position="142"/>
        <end position="181"/>
    </location>
</feature>
<keyword evidence="5" id="KW-1185">Reference proteome</keyword>
<dbReference type="EMBL" id="JACIET010000001">
    <property type="protein sequence ID" value="MBB4012724.1"/>
    <property type="molecule type" value="Genomic_DNA"/>
</dbReference>
<evidence type="ECO:0000256" key="1">
    <source>
        <dbReference type="SAM" id="Coils"/>
    </source>
</evidence>
<reference evidence="4 5" key="1">
    <citation type="submission" date="2020-08" db="EMBL/GenBank/DDBJ databases">
        <title>Genomic Encyclopedia of Type Strains, Phase IV (KMG-IV): sequencing the most valuable type-strain genomes for metagenomic binning, comparative biology and taxonomic classification.</title>
        <authorList>
            <person name="Goeker M."/>
        </authorList>
    </citation>
    <scope>NUCLEOTIDE SEQUENCE [LARGE SCALE GENOMIC DNA]</scope>
    <source>
        <strain evidence="4 5">DSM 106739</strain>
    </source>
</reference>
<keyword evidence="1" id="KW-0175">Coiled coil</keyword>
<feature type="region of interest" description="Disordered" evidence="2">
    <location>
        <begin position="623"/>
        <end position="667"/>
    </location>
</feature>
<name>A0A840BJY7_9RHOO</name>
<dbReference type="AlphaFoldDB" id="A0A840BJY7"/>
<evidence type="ECO:0000256" key="2">
    <source>
        <dbReference type="SAM" id="MobiDB-lite"/>
    </source>
</evidence>
<feature type="coiled-coil region" evidence="1">
    <location>
        <begin position="286"/>
        <end position="350"/>
    </location>
</feature>
<feature type="signal peptide" evidence="3">
    <location>
        <begin position="1"/>
        <end position="28"/>
    </location>
</feature>
<feature type="compositionally biased region" description="Basic and acidic residues" evidence="2">
    <location>
        <begin position="623"/>
        <end position="638"/>
    </location>
</feature>
<feature type="compositionally biased region" description="Low complexity" evidence="2">
    <location>
        <begin position="219"/>
        <end position="232"/>
    </location>
</feature>
<evidence type="ECO:0000313" key="5">
    <source>
        <dbReference type="Proteomes" id="UP000561045"/>
    </source>
</evidence>
<evidence type="ECO:0000313" key="4">
    <source>
        <dbReference type="EMBL" id="MBB4012724.1"/>
    </source>
</evidence>
<dbReference type="RefSeq" id="WP_183634506.1">
    <property type="nucleotide sequence ID" value="NZ_BAABLE010000011.1"/>
</dbReference>
<comment type="caution">
    <text evidence="4">The sequence shown here is derived from an EMBL/GenBank/DDBJ whole genome shotgun (WGS) entry which is preliminary data.</text>
</comment>
<feature type="region of interest" description="Disordered" evidence="2">
    <location>
        <begin position="219"/>
        <end position="280"/>
    </location>
</feature>
<feature type="chain" id="PRO_5032835161" description="LysM domain-containing protein" evidence="3">
    <location>
        <begin position="29"/>
        <end position="716"/>
    </location>
</feature>
<keyword evidence="3" id="KW-0732">Signal</keyword>
<gene>
    <name evidence="4" type="ORF">GGR36_002032</name>
</gene>
<feature type="region of interest" description="Disordered" evidence="2">
    <location>
        <begin position="430"/>
        <end position="453"/>
    </location>
</feature>
<sequence length="716" mass="77518">MTERNESNLGRHALFLCLVAIASVSAQAAGLGEAALRSGLSQPLRVEIPLVGESLDTLGAECFRLHSQSGTTDDLPWVRDAQTRLEQVGSAYRLVVTTRYSIHDPAIMLGVVVGCGSQVRREYALLLGPAVLVEAPRAAPAAEQASSAASPRGTPRNVQTWTAAPGESAASISSALAPRDRAAQRRITREIVRANPELYAGATDPANARLEAGTELKVPSTAAATRAQPAASVPTAGSPPSAPRTETPKPPAKRKPVERTPAAPAQDRLTVTSEDVEAPLRESLELEDARRQVVQDDSTRARLRREQQLILAIDDRIATTLELNERIRQLEAAQQKLQAENERLAGLIARQPSTRSAALDGAATPNIPWKAIALATLAMLLAIGAWVAWRRRRIQVLPVVPLASTDEGRFAEGDDELDVEADALTAADIWPERDTPPPLGGSAKESLDWSPPTISPGGLGPSSLLHIDDEVEEHDSAVELAEIMMSFGRVQGAAETLAEFIRANPKQAVRPWIKLLEVYKAAAMRVEFDALAGQLNKTFNVKAVTWDEFDEVKEANESVEQMPHIIDRIVDTWRTRDCQRYLHTLLRDNRKGTRQGFPLGIVDDILCLNGVLEIELGAFKPTSDEIREMESPSSRTEESPPVGMAAPSPATAAPITQAPNVATKDDAAAADFHLDAPLLPENSARQAAPEFIPERTESMIEFNLDEDLPPLKPRDQ</sequence>
<organism evidence="4 5">
    <name type="scientific">Niveibacterium umoris</name>
    <dbReference type="NCBI Taxonomy" id="1193620"/>
    <lineage>
        <taxon>Bacteria</taxon>
        <taxon>Pseudomonadati</taxon>
        <taxon>Pseudomonadota</taxon>
        <taxon>Betaproteobacteria</taxon>
        <taxon>Rhodocyclales</taxon>
        <taxon>Rhodocyclaceae</taxon>
        <taxon>Niveibacterium</taxon>
    </lineage>
</organism>
<evidence type="ECO:0008006" key="6">
    <source>
        <dbReference type="Google" id="ProtNLM"/>
    </source>
</evidence>
<proteinExistence type="predicted"/>